<proteinExistence type="predicted"/>
<dbReference type="Proteomes" id="UP001233999">
    <property type="component" value="Unassembled WGS sequence"/>
</dbReference>
<sequence length="49" mass="5939">VEMDMRNYEMRTSHEIEYRLDIVHATNGAYIEVFYANVCYLLTETFETR</sequence>
<feature type="non-terminal residue" evidence="1">
    <location>
        <position position="49"/>
    </location>
</feature>
<evidence type="ECO:0000313" key="2">
    <source>
        <dbReference type="Proteomes" id="UP001233999"/>
    </source>
</evidence>
<evidence type="ECO:0000313" key="1">
    <source>
        <dbReference type="EMBL" id="KAJ9594651.1"/>
    </source>
</evidence>
<accession>A0AAD8A8V7</accession>
<dbReference type="EMBL" id="JASPKZ010002751">
    <property type="protein sequence ID" value="KAJ9594651.1"/>
    <property type="molecule type" value="Genomic_DNA"/>
</dbReference>
<reference evidence="1" key="2">
    <citation type="submission" date="2023-05" db="EMBL/GenBank/DDBJ databases">
        <authorList>
            <person name="Fouks B."/>
        </authorList>
    </citation>
    <scope>NUCLEOTIDE SEQUENCE</scope>
    <source>
        <strain evidence="1">Stay&amp;Tobe</strain>
        <tissue evidence="1">Testes</tissue>
    </source>
</reference>
<gene>
    <name evidence="1" type="ORF">L9F63_027366</name>
</gene>
<dbReference type="AlphaFoldDB" id="A0AAD8A8V7"/>
<organism evidence="1 2">
    <name type="scientific">Diploptera punctata</name>
    <name type="common">Pacific beetle cockroach</name>
    <dbReference type="NCBI Taxonomy" id="6984"/>
    <lineage>
        <taxon>Eukaryota</taxon>
        <taxon>Metazoa</taxon>
        <taxon>Ecdysozoa</taxon>
        <taxon>Arthropoda</taxon>
        <taxon>Hexapoda</taxon>
        <taxon>Insecta</taxon>
        <taxon>Pterygota</taxon>
        <taxon>Neoptera</taxon>
        <taxon>Polyneoptera</taxon>
        <taxon>Dictyoptera</taxon>
        <taxon>Blattodea</taxon>
        <taxon>Blaberoidea</taxon>
        <taxon>Blaberidae</taxon>
        <taxon>Diplopterinae</taxon>
        <taxon>Diploptera</taxon>
    </lineage>
</organism>
<keyword evidence="2" id="KW-1185">Reference proteome</keyword>
<reference evidence="1" key="1">
    <citation type="journal article" date="2023" name="IScience">
        <title>Live-bearing cockroach genome reveals convergent evolutionary mechanisms linked to viviparity in insects and beyond.</title>
        <authorList>
            <person name="Fouks B."/>
            <person name="Harrison M.C."/>
            <person name="Mikhailova A.A."/>
            <person name="Marchal E."/>
            <person name="English S."/>
            <person name="Carruthers M."/>
            <person name="Jennings E.C."/>
            <person name="Chiamaka E.L."/>
            <person name="Frigard R.A."/>
            <person name="Pippel M."/>
            <person name="Attardo G.M."/>
            <person name="Benoit J.B."/>
            <person name="Bornberg-Bauer E."/>
            <person name="Tobe S.S."/>
        </authorList>
    </citation>
    <scope>NUCLEOTIDE SEQUENCE</scope>
    <source>
        <strain evidence="1">Stay&amp;Tobe</strain>
    </source>
</reference>
<protein>
    <submittedName>
        <fullName evidence="1">Uncharacterized protein</fullName>
    </submittedName>
</protein>
<feature type="non-terminal residue" evidence="1">
    <location>
        <position position="1"/>
    </location>
</feature>
<comment type="caution">
    <text evidence="1">The sequence shown here is derived from an EMBL/GenBank/DDBJ whole genome shotgun (WGS) entry which is preliminary data.</text>
</comment>
<name>A0AAD8A8V7_DIPPU</name>